<protein>
    <submittedName>
        <fullName evidence="1">Uncharacterized protein</fullName>
    </submittedName>
</protein>
<proteinExistence type="predicted"/>
<accession>A0A7W5ZS48</accession>
<keyword evidence="2" id="KW-1185">Reference proteome</keyword>
<evidence type="ECO:0000313" key="1">
    <source>
        <dbReference type="EMBL" id="MBB3840634.1"/>
    </source>
</evidence>
<name>A0A7W5ZS48_9BACT</name>
<sequence length="72" mass="8858">MEALAINNTPDKLQITFDKRFFDETFLRETIEFLRTEYLAQRVDFDESVEDLGKEIKHSWWQRNKNQYIQEK</sequence>
<gene>
    <name evidence="1" type="ORF">FHS57_004654</name>
</gene>
<organism evidence="1 2">
    <name type="scientific">Runella defluvii</name>
    <dbReference type="NCBI Taxonomy" id="370973"/>
    <lineage>
        <taxon>Bacteria</taxon>
        <taxon>Pseudomonadati</taxon>
        <taxon>Bacteroidota</taxon>
        <taxon>Cytophagia</taxon>
        <taxon>Cytophagales</taxon>
        <taxon>Spirosomataceae</taxon>
        <taxon>Runella</taxon>
    </lineage>
</organism>
<reference evidence="1 2" key="1">
    <citation type="submission" date="2020-08" db="EMBL/GenBank/DDBJ databases">
        <title>Genomic Encyclopedia of Type Strains, Phase IV (KMG-IV): sequencing the most valuable type-strain genomes for metagenomic binning, comparative biology and taxonomic classification.</title>
        <authorList>
            <person name="Goeker M."/>
        </authorList>
    </citation>
    <scope>NUCLEOTIDE SEQUENCE [LARGE SCALE GENOMIC DNA]</scope>
    <source>
        <strain evidence="1 2">DSM 17976</strain>
    </source>
</reference>
<dbReference type="AlphaFoldDB" id="A0A7W5ZS48"/>
<comment type="caution">
    <text evidence="1">The sequence shown here is derived from an EMBL/GenBank/DDBJ whole genome shotgun (WGS) entry which is preliminary data.</text>
</comment>
<dbReference type="Proteomes" id="UP000541352">
    <property type="component" value="Unassembled WGS sequence"/>
</dbReference>
<dbReference type="RefSeq" id="WP_183977730.1">
    <property type="nucleotide sequence ID" value="NZ_JACIBY010000011.1"/>
</dbReference>
<evidence type="ECO:0000313" key="2">
    <source>
        <dbReference type="Proteomes" id="UP000541352"/>
    </source>
</evidence>
<dbReference type="EMBL" id="JACIBY010000011">
    <property type="protein sequence ID" value="MBB3840634.1"/>
    <property type="molecule type" value="Genomic_DNA"/>
</dbReference>